<comment type="similarity">
    <text evidence="1">Belongs to the YciI family.</text>
</comment>
<feature type="domain" description="YCII-related" evidence="2">
    <location>
        <begin position="1"/>
        <end position="111"/>
    </location>
</feature>
<evidence type="ECO:0000313" key="4">
    <source>
        <dbReference type="Proteomes" id="UP000315673"/>
    </source>
</evidence>
<dbReference type="InterPro" id="IPR005545">
    <property type="entry name" value="YCII"/>
</dbReference>
<organism evidence="3 4">
    <name type="scientific">Sphingomonas panacisoli</name>
    <dbReference type="NCBI Taxonomy" id="1813879"/>
    <lineage>
        <taxon>Bacteria</taxon>
        <taxon>Pseudomonadati</taxon>
        <taxon>Pseudomonadota</taxon>
        <taxon>Alphaproteobacteria</taxon>
        <taxon>Sphingomonadales</taxon>
        <taxon>Sphingomonadaceae</taxon>
        <taxon>Sphingomonas</taxon>
    </lineage>
</organism>
<dbReference type="Proteomes" id="UP000315673">
    <property type="component" value="Chromosome"/>
</dbReference>
<proteinExistence type="inferred from homology"/>
<dbReference type="OrthoDB" id="9807535at2"/>
<name>A0A5B8LJM6_9SPHN</name>
<gene>
    <name evidence="3" type="ORF">FPZ24_09985</name>
</gene>
<keyword evidence="4" id="KW-1185">Reference proteome</keyword>
<evidence type="ECO:0000259" key="2">
    <source>
        <dbReference type="Pfam" id="PF03795"/>
    </source>
</evidence>
<dbReference type="Gene3D" id="3.30.70.1060">
    <property type="entry name" value="Dimeric alpha+beta barrel"/>
    <property type="match status" value="1"/>
</dbReference>
<dbReference type="Pfam" id="PF03795">
    <property type="entry name" value="YCII"/>
    <property type="match status" value="1"/>
</dbReference>
<reference evidence="3 4" key="1">
    <citation type="submission" date="2019-07" db="EMBL/GenBank/DDBJ databases">
        <title>Full genome sequence of Sphingomonas sp. 4R-6-7(HKS19).</title>
        <authorList>
            <person name="Im W.-T."/>
        </authorList>
    </citation>
    <scope>NUCLEOTIDE SEQUENCE [LARGE SCALE GENOMIC DNA]</scope>
    <source>
        <strain evidence="3 4">HKS19</strain>
    </source>
</reference>
<dbReference type="EMBL" id="CP042306">
    <property type="protein sequence ID" value="QDZ07774.1"/>
    <property type="molecule type" value="Genomic_DNA"/>
</dbReference>
<dbReference type="AlphaFoldDB" id="A0A5B8LJM6"/>
<protein>
    <submittedName>
        <fullName evidence="3">YciI family protein</fullName>
    </submittedName>
</protein>
<dbReference type="PANTHER" id="PTHR35174">
    <property type="entry name" value="BLL7171 PROTEIN-RELATED"/>
    <property type="match status" value="1"/>
</dbReference>
<dbReference type="KEGG" id="spai:FPZ24_09985"/>
<dbReference type="PANTHER" id="PTHR35174:SF3">
    <property type="entry name" value="BLL7171 PROTEIN"/>
    <property type="match status" value="1"/>
</dbReference>
<evidence type="ECO:0000256" key="1">
    <source>
        <dbReference type="ARBA" id="ARBA00007689"/>
    </source>
</evidence>
<evidence type="ECO:0000313" key="3">
    <source>
        <dbReference type="EMBL" id="QDZ07774.1"/>
    </source>
</evidence>
<dbReference type="SUPFAM" id="SSF54909">
    <property type="entry name" value="Dimeric alpha+beta barrel"/>
    <property type="match status" value="1"/>
</dbReference>
<dbReference type="RefSeq" id="WP_146571589.1">
    <property type="nucleotide sequence ID" value="NZ_CP042306.1"/>
</dbReference>
<sequence>MQYMVLIYEDEAGYGGKEDSPELKAIVAKHYALAGELGDKLVAGSGLMSVTTATTVRTAPDGSQTIHDGPFAETREQLGGFYLIEAQDLDEAIAFAKRVPIRLGGSVEVRPAIMGG</sequence>
<dbReference type="InterPro" id="IPR011008">
    <property type="entry name" value="Dimeric_a/b-barrel"/>
</dbReference>
<accession>A0A5B8LJM6</accession>